<feature type="transmembrane region" description="Helical" evidence="1">
    <location>
        <begin position="195"/>
        <end position="214"/>
    </location>
</feature>
<dbReference type="EMBL" id="AZFK01000008">
    <property type="protein sequence ID" value="KRL92178.1"/>
    <property type="molecule type" value="Genomic_DNA"/>
</dbReference>
<evidence type="ECO:0000313" key="2">
    <source>
        <dbReference type="EMBL" id="KRL92178.1"/>
    </source>
</evidence>
<evidence type="ECO:0000256" key="1">
    <source>
        <dbReference type="SAM" id="Phobius"/>
    </source>
</evidence>
<feature type="transmembrane region" description="Helical" evidence="1">
    <location>
        <begin position="234"/>
        <end position="256"/>
    </location>
</feature>
<feature type="transmembrane region" description="Helical" evidence="1">
    <location>
        <begin position="321"/>
        <end position="339"/>
    </location>
</feature>
<organism evidence="2 3">
    <name type="scientific">Limosilactobacillus ingluviei DSM 15946</name>
    <dbReference type="NCBI Taxonomy" id="1423760"/>
    <lineage>
        <taxon>Bacteria</taxon>
        <taxon>Bacillati</taxon>
        <taxon>Bacillota</taxon>
        <taxon>Bacilli</taxon>
        <taxon>Lactobacillales</taxon>
        <taxon>Lactobacillaceae</taxon>
        <taxon>Limosilactobacillus</taxon>
    </lineage>
</organism>
<dbReference type="RefSeq" id="WP_056953625.1">
    <property type="nucleotide sequence ID" value="NZ_AZFK01000008.1"/>
</dbReference>
<keyword evidence="1" id="KW-1133">Transmembrane helix</keyword>
<sequence length="367" mass="42110">MTGVTALAFGLTVTILCFVIGLIFPKNRMVFFIQTIWLVIVSSFNTMSGDWVGNQGLFDITNWTGQETIINFLYDGIVGISKHFGFSFVQFNGIFAFITTLVIVITILRFSTKPGLVLSFWYLFPFIDNIIQKRAYYAIGIIVLAIPVLLVEKIKFRQFLIFEVAILLAFQIHSFSIYYLTLPFFLLLSQKWQKRVAVGIVILGILLKGNLQSLTNLVLGENMVAKSSLYFDSLAQTASISHSIFWAVWQVTQLLIVSQSANKDSIFDQRILEMNWWGLTLIPLYTFNPVFTRVFRVVMLFNYIKIAEAIQVKNWKISNKTFVIIVSQVIFLLISMYMFDIRGDLGVETMIYQIFENNWILNGFRGV</sequence>
<evidence type="ECO:0000313" key="3">
    <source>
        <dbReference type="Proteomes" id="UP000050816"/>
    </source>
</evidence>
<accession>A0A0R1UMW7</accession>
<gene>
    <name evidence="2" type="ORF">FC43_GL000085</name>
</gene>
<feature type="transmembrane region" description="Helical" evidence="1">
    <location>
        <begin position="160"/>
        <end position="188"/>
    </location>
</feature>
<evidence type="ECO:0008006" key="4">
    <source>
        <dbReference type="Google" id="ProtNLM"/>
    </source>
</evidence>
<dbReference type="PATRIC" id="fig|1423760.3.peg.91"/>
<feature type="transmembrane region" description="Helical" evidence="1">
    <location>
        <begin position="6"/>
        <end position="24"/>
    </location>
</feature>
<reference evidence="2 3" key="1">
    <citation type="journal article" date="2015" name="Genome Announc.">
        <title>Expanding the biotechnology potential of lactobacilli through comparative genomics of 213 strains and associated genera.</title>
        <authorList>
            <person name="Sun Z."/>
            <person name="Harris H.M."/>
            <person name="McCann A."/>
            <person name="Guo C."/>
            <person name="Argimon S."/>
            <person name="Zhang W."/>
            <person name="Yang X."/>
            <person name="Jeffery I.B."/>
            <person name="Cooney J.C."/>
            <person name="Kagawa T.F."/>
            <person name="Liu W."/>
            <person name="Song Y."/>
            <person name="Salvetti E."/>
            <person name="Wrobel A."/>
            <person name="Rasinkangas P."/>
            <person name="Parkhill J."/>
            <person name="Rea M.C."/>
            <person name="O'Sullivan O."/>
            <person name="Ritari J."/>
            <person name="Douillard F.P."/>
            <person name="Paul Ross R."/>
            <person name="Yang R."/>
            <person name="Briner A.E."/>
            <person name="Felis G.E."/>
            <person name="de Vos W.M."/>
            <person name="Barrangou R."/>
            <person name="Klaenhammer T.R."/>
            <person name="Caufield P.W."/>
            <person name="Cui Y."/>
            <person name="Zhang H."/>
            <person name="O'Toole P.W."/>
        </authorList>
    </citation>
    <scope>NUCLEOTIDE SEQUENCE [LARGE SCALE GENOMIC DNA]</scope>
    <source>
        <strain evidence="2 3">DSM 15946</strain>
    </source>
</reference>
<keyword evidence="1" id="KW-0472">Membrane</keyword>
<dbReference type="Proteomes" id="UP000050816">
    <property type="component" value="Unassembled WGS sequence"/>
</dbReference>
<feature type="transmembrane region" description="Helical" evidence="1">
    <location>
        <begin position="276"/>
        <end position="301"/>
    </location>
</feature>
<protein>
    <recommendedName>
        <fullName evidence="4">EpsG family protein</fullName>
    </recommendedName>
</protein>
<dbReference type="AlphaFoldDB" id="A0A0R1UMW7"/>
<dbReference type="Pfam" id="PF14897">
    <property type="entry name" value="EpsG"/>
    <property type="match status" value="1"/>
</dbReference>
<proteinExistence type="predicted"/>
<keyword evidence="1" id="KW-0812">Transmembrane</keyword>
<name>A0A0R1UMW7_9LACO</name>
<dbReference type="InterPro" id="IPR049458">
    <property type="entry name" value="EpsG-like"/>
</dbReference>
<feature type="transmembrane region" description="Helical" evidence="1">
    <location>
        <begin position="135"/>
        <end position="154"/>
    </location>
</feature>
<comment type="caution">
    <text evidence="2">The sequence shown here is derived from an EMBL/GenBank/DDBJ whole genome shotgun (WGS) entry which is preliminary data.</text>
</comment>
<feature type="transmembrane region" description="Helical" evidence="1">
    <location>
        <begin position="94"/>
        <end position="123"/>
    </location>
</feature>